<dbReference type="OrthoDB" id="8452484at2"/>
<name>A0A543A946_9ACTN</name>
<protein>
    <submittedName>
        <fullName evidence="2">Enoyl-CoA hydratase</fullName>
    </submittedName>
</protein>
<dbReference type="RefSeq" id="WP_141781013.1">
    <property type="nucleotide sequence ID" value="NZ_VFOV01000001.1"/>
</dbReference>
<dbReference type="SUPFAM" id="SSF52096">
    <property type="entry name" value="ClpP/crotonase"/>
    <property type="match status" value="1"/>
</dbReference>
<comment type="similarity">
    <text evidence="1">Belongs to the enoyl-CoA hydratase/isomerase family.</text>
</comment>
<dbReference type="PANTHER" id="PTHR43459:SF1">
    <property type="entry name" value="EG:BACN32G11.4 PROTEIN"/>
    <property type="match status" value="1"/>
</dbReference>
<dbReference type="PANTHER" id="PTHR43459">
    <property type="entry name" value="ENOYL-COA HYDRATASE"/>
    <property type="match status" value="1"/>
</dbReference>
<accession>A0A543A946</accession>
<reference evidence="2 3" key="1">
    <citation type="submission" date="2019-06" db="EMBL/GenBank/DDBJ databases">
        <title>Sequencing the genomes of 1000 actinobacteria strains.</title>
        <authorList>
            <person name="Klenk H.-P."/>
        </authorList>
    </citation>
    <scope>NUCLEOTIDE SEQUENCE [LARGE SCALE GENOMIC DNA]</scope>
    <source>
        <strain evidence="2 3">DSM 25218</strain>
    </source>
</reference>
<dbReference type="AlphaFoldDB" id="A0A543A946"/>
<dbReference type="PROSITE" id="PS00166">
    <property type="entry name" value="ENOYL_COA_HYDRATASE"/>
    <property type="match status" value="1"/>
</dbReference>
<dbReference type="CDD" id="cd06558">
    <property type="entry name" value="crotonase-like"/>
    <property type="match status" value="1"/>
</dbReference>
<dbReference type="InterPro" id="IPR001753">
    <property type="entry name" value="Enoyl-CoA_hydra/iso"/>
</dbReference>
<dbReference type="Pfam" id="PF00378">
    <property type="entry name" value="ECH_1"/>
    <property type="match status" value="1"/>
</dbReference>
<dbReference type="InterPro" id="IPR029045">
    <property type="entry name" value="ClpP/crotonase-like_dom_sf"/>
</dbReference>
<dbReference type="Gene3D" id="3.90.226.10">
    <property type="entry name" value="2-enoyl-CoA Hydratase, Chain A, domain 1"/>
    <property type="match status" value="1"/>
</dbReference>
<dbReference type="InterPro" id="IPR018376">
    <property type="entry name" value="Enoyl-CoA_hyd/isom_CS"/>
</dbReference>
<keyword evidence="3" id="KW-1185">Reference proteome</keyword>
<dbReference type="EMBL" id="VFOV01000001">
    <property type="protein sequence ID" value="TQL69095.1"/>
    <property type="molecule type" value="Genomic_DNA"/>
</dbReference>
<sequence length="273" mass="29067">MTDPLDTDPPPAVIVETHERVATVTLNRPERRNAVSWQLLVELIDALERVRADPAAAVMVITGAGRDFCVGADLSRAMSPHASDHESRTLRGISIDDDLERLGRASLVAEILLTFPKPTIAKINGACAGAGLSIALATDYTVAAPRAMINTAFVGAGVSGDLGSAWLLTRAVGTMRARALLLDPVKLTAAQAAELGLVTEVSSDLDARVDDLSRKFAHQAPLAMGYAKQNVLDAATQSFTDYLPAEVRRMVETSRSDDARAAARAFIEKRNPA</sequence>
<dbReference type="Proteomes" id="UP000320209">
    <property type="component" value="Unassembled WGS sequence"/>
</dbReference>
<dbReference type="GO" id="GO:0003824">
    <property type="term" value="F:catalytic activity"/>
    <property type="evidence" value="ECO:0007669"/>
    <property type="project" value="InterPro"/>
</dbReference>
<evidence type="ECO:0000313" key="2">
    <source>
        <dbReference type="EMBL" id="TQL69095.1"/>
    </source>
</evidence>
<evidence type="ECO:0000313" key="3">
    <source>
        <dbReference type="Proteomes" id="UP000320209"/>
    </source>
</evidence>
<organism evidence="2 3">
    <name type="scientific">Nocardioides albertanoniae</name>
    <dbReference type="NCBI Taxonomy" id="1175486"/>
    <lineage>
        <taxon>Bacteria</taxon>
        <taxon>Bacillati</taxon>
        <taxon>Actinomycetota</taxon>
        <taxon>Actinomycetes</taxon>
        <taxon>Propionibacteriales</taxon>
        <taxon>Nocardioidaceae</taxon>
        <taxon>Nocardioides</taxon>
    </lineage>
</organism>
<proteinExistence type="inferred from homology"/>
<gene>
    <name evidence="2" type="ORF">FB381_2996</name>
</gene>
<evidence type="ECO:0000256" key="1">
    <source>
        <dbReference type="RuleBase" id="RU003707"/>
    </source>
</evidence>
<comment type="caution">
    <text evidence="2">The sequence shown here is derived from an EMBL/GenBank/DDBJ whole genome shotgun (WGS) entry which is preliminary data.</text>
</comment>